<evidence type="ECO:0000259" key="20">
    <source>
        <dbReference type="PROSITE" id="PS50404"/>
    </source>
</evidence>
<dbReference type="GO" id="GO:0001516">
    <property type="term" value="P:prostaglandin biosynthetic process"/>
    <property type="evidence" value="ECO:0007669"/>
    <property type="project" value="UniProtKB-UniPathway"/>
</dbReference>
<keyword evidence="9" id="KW-0276">Fatty acid metabolism</keyword>
<keyword evidence="6" id="KW-0444">Lipid biosynthesis</keyword>
<comment type="subcellular location">
    <subcellularLocation>
        <location evidence="18">Endomembrane system</location>
        <topology evidence="18">Single-pass membrane protein</topology>
    </subcellularLocation>
</comment>
<dbReference type="SFLD" id="SFLDG01182">
    <property type="entry name" value="Prostaglandin_E_synthase_like"/>
    <property type="match status" value="1"/>
</dbReference>
<dbReference type="PROSITE" id="PS50404">
    <property type="entry name" value="GST_NTER"/>
    <property type="match status" value="1"/>
</dbReference>
<dbReference type="InterPro" id="IPR004045">
    <property type="entry name" value="Glutathione_S-Trfase_N"/>
</dbReference>
<keyword evidence="5" id="KW-0644">Prostaglandin metabolism</keyword>
<evidence type="ECO:0000256" key="16">
    <source>
        <dbReference type="ARBA" id="ARBA00023931"/>
    </source>
</evidence>
<name>A0A7S0S0U1_9CHLO</name>
<dbReference type="GO" id="GO:0005739">
    <property type="term" value="C:mitochondrion"/>
    <property type="evidence" value="ECO:0007669"/>
    <property type="project" value="TreeGrafter"/>
</dbReference>
<dbReference type="CDD" id="cd03197">
    <property type="entry name" value="GST_C_mPGES2"/>
    <property type="match status" value="1"/>
</dbReference>
<dbReference type="InterPro" id="IPR034334">
    <property type="entry name" value="PGES2"/>
</dbReference>
<dbReference type="Gene3D" id="1.20.1050.10">
    <property type="match status" value="1"/>
</dbReference>
<evidence type="ECO:0000256" key="19">
    <source>
        <dbReference type="SAM" id="MobiDB-lite"/>
    </source>
</evidence>
<evidence type="ECO:0000256" key="13">
    <source>
        <dbReference type="ARBA" id="ARBA00023160"/>
    </source>
</evidence>
<comment type="catalytic activity">
    <reaction evidence="16">
        <text>prostaglandin H2 = prostaglandin E2</text>
        <dbReference type="Rhea" id="RHEA:12893"/>
        <dbReference type="ChEBI" id="CHEBI:57405"/>
        <dbReference type="ChEBI" id="CHEBI:606564"/>
        <dbReference type="EC" id="5.3.99.3"/>
    </reaction>
    <physiologicalReaction direction="left-to-right" evidence="16">
        <dbReference type="Rhea" id="RHEA:12894"/>
    </physiologicalReaction>
</comment>
<protein>
    <recommendedName>
        <fullName evidence="4">Prostaglandin E synthase 2</fullName>
        <ecNumber evidence="3">5.3.99.3</ecNumber>
    </recommendedName>
    <alternativeName>
        <fullName evidence="17">Microsomal prostaglandin E synthase 2</fullName>
    </alternativeName>
</protein>
<feature type="region of interest" description="Disordered" evidence="19">
    <location>
        <begin position="180"/>
        <end position="199"/>
    </location>
</feature>
<organism evidence="21">
    <name type="scientific">Chlamydomonas leiostraca</name>
    <dbReference type="NCBI Taxonomy" id="1034604"/>
    <lineage>
        <taxon>Eukaryota</taxon>
        <taxon>Viridiplantae</taxon>
        <taxon>Chlorophyta</taxon>
        <taxon>core chlorophytes</taxon>
        <taxon>Chlorophyceae</taxon>
        <taxon>CS clade</taxon>
        <taxon>Chlamydomonadales</taxon>
        <taxon>Chlamydomonadaceae</taxon>
        <taxon>Chlamydomonas</taxon>
    </lineage>
</organism>
<proteinExistence type="inferred from homology"/>
<dbReference type="SUPFAM" id="SSF52833">
    <property type="entry name" value="Thioredoxin-like"/>
    <property type="match status" value="1"/>
</dbReference>
<comment type="pathway">
    <text evidence="1">Lipid metabolism; prostaglandin biosynthesis.</text>
</comment>
<dbReference type="GO" id="GO:0050220">
    <property type="term" value="F:prostaglandin-E synthase activity"/>
    <property type="evidence" value="ECO:0007669"/>
    <property type="project" value="UniProtKB-EC"/>
</dbReference>
<evidence type="ECO:0000256" key="9">
    <source>
        <dbReference type="ARBA" id="ARBA00022832"/>
    </source>
</evidence>
<evidence type="ECO:0000256" key="10">
    <source>
        <dbReference type="ARBA" id="ARBA00022989"/>
    </source>
</evidence>
<dbReference type="AlphaFoldDB" id="A0A7S0S0U1"/>
<dbReference type="PROSITE" id="PS00195">
    <property type="entry name" value="GLUTAREDOXIN_1"/>
    <property type="match status" value="1"/>
</dbReference>
<dbReference type="InterPro" id="IPR036282">
    <property type="entry name" value="Glutathione-S-Trfase_C_sf"/>
</dbReference>
<evidence type="ECO:0000256" key="3">
    <source>
        <dbReference type="ARBA" id="ARBA00012203"/>
    </source>
</evidence>
<evidence type="ECO:0000256" key="12">
    <source>
        <dbReference type="ARBA" id="ARBA00023136"/>
    </source>
</evidence>
<comment type="catalytic activity">
    <reaction evidence="15">
        <text>prostaglandin H2 = (12S)-hydroxy-(5Z,8E,10E)-heptadecatrienoate + malonaldehyde</text>
        <dbReference type="Rhea" id="RHEA:48644"/>
        <dbReference type="ChEBI" id="CHEBI:57405"/>
        <dbReference type="ChEBI" id="CHEBI:90694"/>
        <dbReference type="ChEBI" id="CHEBI:566274"/>
    </reaction>
    <physiologicalReaction direction="left-to-right" evidence="15">
        <dbReference type="Rhea" id="RHEA:48645"/>
    </physiologicalReaction>
</comment>
<evidence type="ECO:0000256" key="11">
    <source>
        <dbReference type="ARBA" id="ARBA00023098"/>
    </source>
</evidence>
<dbReference type="InterPro" id="IPR011767">
    <property type="entry name" value="GLR_AS"/>
</dbReference>
<dbReference type="EMBL" id="HBFB01030476">
    <property type="protein sequence ID" value="CAD8692853.1"/>
    <property type="molecule type" value="Transcribed_RNA"/>
</dbReference>
<evidence type="ECO:0000256" key="14">
    <source>
        <dbReference type="ARBA" id="ARBA00023235"/>
    </source>
</evidence>
<dbReference type="SUPFAM" id="SSF47616">
    <property type="entry name" value="GST C-terminal domain-like"/>
    <property type="match status" value="1"/>
</dbReference>
<evidence type="ECO:0000256" key="4">
    <source>
        <dbReference type="ARBA" id="ARBA00019474"/>
    </source>
</evidence>
<keyword evidence="11" id="KW-0443">Lipid metabolism</keyword>
<keyword evidence="10" id="KW-1133">Transmembrane helix</keyword>
<dbReference type="Gene3D" id="3.40.30.10">
    <property type="entry name" value="Glutaredoxin"/>
    <property type="match status" value="1"/>
</dbReference>
<keyword evidence="8" id="KW-0812">Transmembrane</keyword>
<keyword evidence="13" id="KW-0275">Fatty acid biosynthesis</keyword>
<dbReference type="InterPro" id="IPR034335">
    <property type="entry name" value="PGES2_C"/>
</dbReference>
<gene>
    <name evidence="21" type="ORF">CLEI1391_LOCUS17036</name>
</gene>
<evidence type="ECO:0000256" key="5">
    <source>
        <dbReference type="ARBA" id="ARBA00022501"/>
    </source>
</evidence>
<reference evidence="21" key="1">
    <citation type="submission" date="2021-01" db="EMBL/GenBank/DDBJ databases">
        <authorList>
            <person name="Corre E."/>
            <person name="Pelletier E."/>
            <person name="Niang G."/>
            <person name="Scheremetjew M."/>
            <person name="Finn R."/>
            <person name="Kale V."/>
            <person name="Holt S."/>
            <person name="Cochrane G."/>
            <person name="Meng A."/>
            <person name="Brown T."/>
            <person name="Cohen L."/>
        </authorList>
    </citation>
    <scope>NUCLEOTIDE SEQUENCE</scope>
    <source>
        <strain evidence="21">SAG 11-49</strain>
    </source>
</reference>
<dbReference type="GO" id="GO:0012505">
    <property type="term" value="C:endomembrane system"/>
    <property type="evidence" value="ECO:0007669"/>
    <property type="project" value="UniProtKB-SubCell"/>
</dbReference>
<dbReference type="PROSITE" id="PS51354">
    <property type="entry name" value="GLUTAREDOXIN_2"/>
    <property type="match status" value="1"/>
</dbReference>
<dbReference type="SFLD" id="SFLDG01203">
    <property type="entry name" value="Prostaglandin_E_synthase_like1"/>
    <property type="match status" value="1"/>
</dbReference>
<dbReference type="Pfam" id="PF13417">
    <property type="entry name" value="GST_N_3"/>
    <property type="match status" value="1"/>
</dbReference>
<evidence type="ECO:0000256" key="17">
    <source>
        <dbReference type="ARBA" id="ARBA00031041"/>
    </source>
</evidence>
<evidence type="ECO:0000313" key="21">
    <source>
        <dbReference type="EMBL" id="CAD8692853.1"/>
    </source>
</evidence>
<dbReference type="InterPro" id="IPR040079">
    <property type="entry name" value="Glutathione_S-Trfase"/>
</dbReference>
<dbReference type="EC" id="5.3.99.3" evidence="3"/>
<keyword evidence="14" id="KW-0413">Isomerase</keyword>
<evidence type="ECO:0000256" key="1">
    <source>
        <dbReference type="ARBA" id="ARBA00004702"/>
    </source>
</evidence>
<keyword evidence="7" id="KW-0643">Prostaglandin biosynthesis</keyword>
<keyword evidence="12" id="KW-0472">Membrane</keyword>
<dbReference type="PANTHER" id="PTHR12782:SF5">
    <property type="entry name" value="PROSTAGLANDIN E SYNTHASE 2"/>
    <property type="match status" value="1"/>
</dbReference>
<dbReference type="UniPathway" id="UPA00662"/>
<dbReference type="InterPro" id="IPR036249">
    <property type="entry name" value="Thioredoxin-like_sf"/>
</dbReference>
<evidence type="ECO:0000256" key="15">
    <source>
        <dbReference type="ARBA" id="ARBA00023930"/>
    </source>
</evidence>
<accession>A0A7S0S0U1</accession>
<evidence type="ECO:0000256" key="8">
    <source>
        <dbReference type="ARBA" id="ARBA00022692"/>
    </source>
</evidence>
<evidence type="ECO:0000256" key="7">
    <source>
        <dbReference type="ARBA" id="ARBA00022585"/>
    </source>
</evidence>
<sequence length="354" mass="38300">MRQQMQRVIFQGFPALQHALPGSSALGLRALATGIPSGDQQIRADGSRGSWSSTLLGLAGLGALGAAGAASTQQAHADVAKVDVKVPSNPYARPTEGLRGVPKEITVYQYEVCPFCCKVKALLDYHKLPYKVVEVNPLTKGELKWSTYRKVPVLSFDEGAEVVVDSSAIMSRLDAELAASSSGRGGAGGKGWGRKGGPPAMSEAEEVAWRKWVDDRFVKVITANIYRSWDETWASFTYITEQTSWAWGTREAARLSGAVLMWQIGKRLPAKYGIEGDLREQLYSDCNKIVDSLKGQPFLGGSAPNLADLSAFGVLRAVASTPTFKDAMQHSRIKEWYTRMEAAVGPSACINPKS</sequence>
<feature type="compositionally biased region" description="Gly residues" evidence="19">
    <location>
        <begin position="183"/>
        <end position="196"/>
    </location>
</feature>
<feature type="domain" description="GST N-terminal" evidence="20">
    <location>
        <begin position="103"/>
        <end position="181"/>
    </location>
</feature>
<evidence type="ECO:0000256" key="2">
    <source>
        <dbReference type="ARBA" id="ARBA00007409"/>
    </source>
</evidence>
<dbReference type="SFLD" id="SFLDS00019">
    <property type="entry name" value="Glutathione_Transferase_(cytos"/>
    <property type="match status" value="1"/>
</dbReference>
<evidence type="ECO:0000256" key="6">
    <source>
        <dbReference type="ARBA" id="ARBA00022516"/>
    </source>
</evidence>
<evidence type="ECO:0000256" key="18">
    <source>
        <dbReference type="ARBA" id="ARBA00037847"/>
    </source>
</evidence>
<dbReference type="PANTHER" id="PTHR12782">
    <property type="entry name" value="MICROSOMAL PROSTAGLANDIN E SYNTHASE-2"/>
    <property type="match status" value="1"/>
</dbReference>
<comment type="similarity">
    <text evidence="2">Belongs to the GST superfamily.</text>
</comment>